<gene>
    <name evidence="3" type="ORF">SAMN05444972_101267</name>
</gene>
<dbReference type="SUPFAM" id="SSF53271">
    <property type="entry name" value="PRTase-like"/>
    <property type="match status" value="1"/>
</dbReference>
<proteinExistence type="inferred from homology"/>
<evidence type="ECO:0000256" key="1">
    <source>
        <dbReference type="ARBA" id="ARBA00008007"/>
    </source>
</evidence>
<dbReference type="OrthoDB" id="9779910at2"/>
<organism evidence="3 4">
    <name type="scientific">Marininema halotolerans</name>
    <dbReference type="NCBI Taxonomy" id="1155944"/>
    <lineage>
        <taxon>Bacteria</taxon>
        <taxon>Bacillati</taxon>
        <taxon>Bacillota</taxon>
        <taxon>Bacilli</taxon>
        <taxon>Bacillales</taxon>
        <taxon>Thermoactinomycetaceae</taxon>
        <taxon>Marininema</taxon>
    </lineage>
</organism>
<dbReference type="RefSeq" id="WP_091832669.1">
    <property type="nucleotide sequence ID" value="NZ_FPAA01000001.1"/>
</dbReference>
<keyword evidence="4" id="KW-1185">Reference proteome</keyword>
<sequence length="235" mass="26645">MRSWWETLFHTPKCRLCDSPHSAPAWAPIWRRVCSPCIERLAPIQGTICPRCGRAQLVSELCWDCKKLTNPPLTANRSSLSYLTYSRACIHRLKYQGQVSLAPPLAEMMVHTLLEARWCVDSITFVPLHSTRLFERGFNQAEMLAQEIAKRVSLPLAHCLERVIETPAQSSRGKRARQQTLVGAIVLKEGLERHVRSKHWLLIDDVYTTGATLLECARTLKKAGANKVYSLTLAR</sequence>
<dbReference type="AlphaFoldDB" id="A0A1I6NZZ2"/>
<evidence type="ECO:0000313" key="4">
    <source>
        <dbReference type="Proteomes" id="UP000198660"/>
    </source>
</evidence>
<dbReference type="PANTHER" id="PTHR47505">
    <property type="entry name" value="DNA UTILIZATION PROTEIN YHGH"/>
    <property type="match status" value="1"/>
</dbReference>
<dbReference type="PANTHER" id="PTHR47505:SF1">
    <property type="entry name" value="DNA UTILIZATION PROTEIN YHGH"/>
    <property type="match status" value="1"/>
</dbReference>
<feature type="domain" description="Phosphoribosyltransferase" evidence="2">
    <location>
        <begin position="142"/>
        <end position="234"/>
    </location>
</feature>
<comment type="similarity">
    <text evidence="1">Belongs to the ComF/GntX family.</text>
</comment>
<dbReference type="InterPro" id="IPR051910">
    <property type="entry name" value="ComF/GntX_DNA_util-trans"/>
</dbReference>
<dbReference type="Gene3D" id="3.40.50.2020">
    <property type="match status" value="1"/>
</dbReference>
<evidence type="ECO:0000313" key="3">
    <source>
        <dbReference type="EMBL" id="SFS33523.1"/>
    </source>
</evidence>
<reference evidence="4" key="1">
    <citation type="submission" date="2016-10" db="EMBL/GenBank/DDBJ databases">
        <authorList>
            <person name="Varghese N."/>
            <person name="Submissions S."/>
        </authorList>
    </citation>
    <scope>NUCLEOTIDE SEQUENCE [LARGE SCALE GENOMIC DNA]</scope>
    <source>
        <strain evidence="4">DSM 45789</strain>
    </source>
</reference>
<dbReference type="Proteomes" id="UP000198660">
    <property type="component" value="Unassembled WGS sequence"/>
</dbReference>
<protein>
    <submittedName>
        <fullName evidence="3">ComF family protein</fullName>
    </submittedName>
</protein>
<dbReference type="InterPro" id="IPR000836">
    <property type="entry name" value="PRTase_dom"/>
</dbReference>
<dbReference type="EMBL" id="FPAA01000001">
    <property type="protein sequence ID" value="SFS33523.1"/>
    <property type="molecule type" value="Genomic_DNA"/>
</dbReference>
<accession>A0A1I6NZZ2</accession>
<evidence type="ECO:0000259" key="2">
    <source>
        <dbReference type="Pfam" id="PF00156"/>
    </source>
</evidence>
<name>A0A1I6NZZ2_9BACL</name>
<dbReference type="Pfam" id="PF00156">
    <property type="entry name" value="Pribosyltran"/>
    <property type="match status" value="1"/>
</dbReference>
<dbReference type="CDD" id="cd06223">
    <property type="entry name" value="PRTases_typeI"/>
    <property type="match status" value="1"/>
</dbReference>
<dbReference type="InterPro" id="IPR029057">
    <property type="entry name" value="PRTase-like"/>
</dbReference>